<keyword evidence="6" id="KW-0238">DNA-binding</keyword>
<dbReference type="GO" id="GO:0005524">
    <property type="term" value="F:ATP binding"/>
    <property type="evidence" value="ECO:0007669"/>
    <property type="project" value="UniProtKB-UniRule"/>
</dbReference>
<dbReference type="GO" id="GO:0016887">
    <property type="term" value="F:ATP hydrolysis activity"/>
    <property type="evidence" value="ECO:0007669"/>
    <property type="project" value="RHEA"/>
</dbReference>
<evidence type="ECO:0000256" key="7">
    <source>
        <dbReference type="ARBA" id="ARBA00023235"/>
    </source>
</evidence>
<keyword evidence="5 12" id="KW-0067">ATP-binding</keyword>
<gene>
    <name evidence="16" type="ORF">BFS30_02295</name>
</gene>
<comment type="catalytic activity">
    <reaction evidence="11">
        <text>ATP + H2O = ADP + phosphate + H(+)</text>
        <dbReference type="Rhea" id="RHEA:13065"/>
        <dbReference type="ChEBI" id="CHEBI:15377"/>
        <dbReference type="ChEBI" id="CHEBI:15378"/>
        <dbReference type="ChEBI" id="CHEBI:30616"/>
        <dbReference type="ChEBI" id="CHEBI:43474"/>
        <dbReference type="ChEBI" id="CHEBI:456216"/>
        <dbReference type="EC" id="5.6.2.4"/>
    </reaction>
</comment>
<dbReference type="InterPro" id="IPR000212">
    <property type="entry name" value="DNA_helicase_UvrD/REP"/>
</dbReference>
<organism evidence="16 17">
    <name type="scientific">Pedobacter steynii</name>
    <dbReference type="NCBI Taxonomy" id="430522"/>
    <lineage>
        <taxon>Bacteria</taxon>
        <taxon>Pseudomonadati</taxon>
        <taxon>Bacteroidota</taxon>
        <taxon>Sphingobacteriia</taxon>
        <taxon>Sphingobacteriales</taxon>
        <taxon>Sphingobacteriaceae</taxon>
        <taxon>Pedobacter</taxon>
    </lineage>
</organism>
<dbReference type="InterPro" id="IPR013986">
    <property type="entry name" value="DExx_box_DNA_helicase_dom_sf"/>
</dbReference>
<evidence type="ECO:0000256" key="8">
    <source>
        <dbReference type="ARBA" id="ARBA00034617"/>
    </source>
</evidence>
<keyword evidence="4 12" id="KW-0347">Helicase</keyword>
<dbReference type="GO" id="GO:0005829">
    <property type="term" value="C:cytosol"/>
    <property type="evidence" value="ECO:0007669"/>
    <property type="project" value="TreeGrafter"/>
</dbReference>
<dbReference type="InterPro" id="IPR027417">
    <property type="entry name" value="P-loop_NTPase"/>
</dbReference>
<keyword evidence="17" id="KW-1185">Reference proteome</keyword>
<accession>A0A1D7QBP9</accession>
<evidence type="ECO:0000256" key="4">
    <source>
        <dbReference type="ARBA" id="ARBA00022806"/>
    </source>
</evidence>
<keyword evidence="2 12" id="KW-0547">Nucleotide-binding</keyword>
<dbReference type="EMBL" id="CP017141">
    <property type="protein sequence ID" value="AOM76101.1"/>
    <property type="molecule type" value="Genomic_DNA"/>
</dbReference>
<dbReference type="PANTHER" id="PTHR11070">
    <property type="entry name" value="UVRD / RECB / PCRA DNA HELICASE FAMILY MEMBER"/>
    <property type="match status" value="1"/>
</dbReference>
<dbReference type="EC" id="5.6.2.4" evidence="9"/>
<evidence type="ECO:0000256" key="10">
    <source>
        <dbReference type="ARBA" id="ARBA00034923"/>
    </source>
</evidence>
<dbReference type="Pfam" id="PF21196">
    <property type="entry name" value="PcrA_UvrD_tudor"/>
    <property type="match status" value="1"/>
</dbReference>
<feature type="compositionally biased region" description="Low complexity" evidence="13">
    <location>
        <begin position="676"/>
        <end position="698"/>
    </location>
</feature>
<dbReference type="PROSITE" id="PS51198">
    <property type="entry name" value="UVRD_HELICASE_ATP_BIND"/>
    <property type="match status" value="1"/>
</dbReference>
<evidence type="ECO:0000313" key="17">
    <source>
        <dbReference type="Proteomes" id="UP000094313"/>
    </source>
</evidence>
<dbReference type="InterPro" id="IPR014016">
    <property type="entry name" value="UvrD-like_ATP-bd"/>
</dbReference>
<name>A0A1D7QBP9_9SPHI</name>
<evidence type="ECO:0000256" key="13">
    <source>
        <dbReference type="SAM" id="MobiDB-lite"/>
    </source>
</evidence>
<proteinExistence type="inferred from homology"/>
<dbReference type="PROSITE" id="PS51217">
    <property type="entry name" value="UVRD_HELICASE_CTER"/>
    <property type="match status" value="1"/>
</dbReference>
<dbReference type="RefSeq" id="WP_069377797.1">
    <property type="nucleotide sequence ID" value="NZ_CP017141.1"/>
</dbReference>
<evidence type="ECO:0000256" key="1">
    <source>
        <dbReference type="ARBA" id="ARBA00009922"/>
    </source>
</evidence>
<keyword evidence="7" id="KW-0413">Isomerase</keyword>
<evidence type="ECO:0000256" key="11">
    <source>
        <dbReference type="ARBA" id="ARBA00048988"/>
    </source>
</evidence>
<evidence type="ECO:0000313" key="16">
    <source>
        <dbReference type="EMBL" id="AOM76101.1"/>
    </source>
</evidence>
<dbReference type="Pfam" id="PF00580">
    <property type="entry name" value="UvrD-helicase"/>
    <property type="match status" value="1"/>
</dbReference>
<evidence type="ECO:0000256" key="9">
    <source>
        <dbReference type="ARBA" id="ARBA00034808"/>
    </source>
</evidence>
<feature type="domain" description="UvrD-like helicase ATP-binding" evidence="14">
    <location>
        <begin position="5"/>
        <end position="289"/>
    </location>
</feature>
<dbReference type="CDD" id="cd17932">
    <property type="entry name" value="DEXQc_UvrD"/>
    <property type="match status" value="1"/>
</dbReference>
<dbReference type="Pfam" id="PF13361">
    <property type="entry name" value="UvrD_C"/>
    <property type="match status" value="1"/>
</dbReference>
<feature type="region of interest" description="Disordered" evidence="13">
    <location>
        <begin position="654"/>
        <end position="706"/>
    </location>
</feature>
<feature type="binding site" evidence="12">
    <location>
        <begin position="26"/>
        <end position="33"/>
    </location>
    <ligand>
        <name>ATP</name>
        <dbReference type="ChEBI" id="CHEBI:30616"/>
    </ligand>
</feature>
<dbReference type="CDD" id="cd18807">
    <property type="entry name" value="SF1_C_UvrD"/>
    <property type="match status" value="1"/>
</dbReference>
<evidence type="ECO:0000259" key="14">
    <source>
        <dbReference type="PROSITE" id="PS51198"/>
    </source>
</evidence>
<protein>
    <recommendedName>
        <fullName evidence="9">DNA 3'-5' helicase</fullName>
        <ecNumber evidence="9">5.6.2.4</ecNumber>
    </recommendedName>
    <alternativeName>
        <fullName evidence="10">DNA 3'-5' helicase II</fullName>
    </alternativeName>
</protein>
<dbReference type="OrthoDB" id="9810135at2"/>
<dbReference type="PANTHER" id="PTHR11070:SF2">
    <property type="entry name" value="ATP-DEPENDENT DNA HELICASE SRS2"/>
    <property type="match status" value="1"/>
</dbReference>
<dbReference type="Proteomes" id="UP000094313">
    <property type="component" value="Chromosome"/>
</dbReference>
<dbReference type="InterPro" id="IPR014017">
    <property type="entry name" value="DNA_helicase_UvrD-like_C"/>
</dbReference>
<evidence type="ECO:0000256" key="2">
    <source>
        <dbReference type="ARBA" id="ARBA00022741"/>
    </source>
</evidence>
<evidence type="ECO:0000256" key="5">
    <source>
        <dbReference type="ARBA" id="ARBA00022840"/>
    </source>
</evidence>
<dbReference type="Gene3D" id="1.10.10.160">
    <property type="match status" value="1"/>
</dbReference>
<comment type="similarity">
    <text evidence="1">Belongs to the helicase family. UvrD subfamily.</text>
</comment>
<evidence type="ECO:0000259" key="15">
    <source>
        <dbReference type="PROSITE" id="PS51217"/>
    </source>
</evidence>
<dbReference type="SUPFAM" id="SSF52540">
    <property type="entry name" value="P-loop containing nucleoside triphosphate hydrolases"/>
    <property type="match status" value="1"/>
</dbReference>
<evidence type="ECO:0000256" key="3">
    <source>
        <dbReference type="ARBA" id="ARBA00022801"/>
    </source>
</evidence>
<dbReference type="AlphaFoldDB" id="A0A1D7QBP9"/>
<comment type="catalytic activity">
    <reaction evidence="8">
        <text>Couples ATP hydrolysis with the unwinding of duplex DNA by translocating in the 3'-5' direction.</text>
        <dbReference type="EC" id="5.6.2.4"/>
    </reaction>
</comment>
<feature type="domain" description="UvrD-like helicase C-terminal" evidence="15">
    <location>
        <begin position="290"/>
        <end position="566"/>
    </location>
</feature>
<evidence type="ECO:0000256" key="12">
    <source>
        <dbReference type="PROSITE-ProRule" id="PRU00560"/>
    </source>
</evidence>
<dbReference type="GO" id="GO:0033202">
    <property type="term" value="C:DNA helicase complex"/>
    <property type="evidence" value="ECO:0007669"/>
    <property type="project" value="TreeGrafter"/>
</dbReference>
<dbReference type="GO" id="GO:0003677">
    <property type="term" value="F:DNA binding"/>
    <property type="evidence" value="ECO:0007669"/>
    <property type="project" value="UniProtKB-KW"/>
</dbReference>
<dbReference type="Gene3D" id="3.40.50.300">
    <property type="entry name" value="P-loop containing nucleotide triphosphate hydrolases"/>
    <property type="match status" value="2"/>
</dbReference>
<sequence length="769" mass="87432">MDYLAGLNPQQRAAVENTQGPAMIVAGAGSGKTRVITYRVAHLIEKGVDAFNILVLTFTNKASKDMRERISKVIGAEAKNIWMGTFHSVFAKILRVEAEKIGYPSNFTIYDTDDSKSLIRAILREMQLDDKLYNANFVYNRISSAKNNLVSHTEYLENAEIQAEDVSNKRPLIGVIYETYTKRCFKAGAMDFDDLLFKTNVLLKNHPDVLNKYQQKFKYLMVDEYQDTNFSQYTIVKKLAAAYQNICVVGDDAQSIYAFRGANIQNILNFERDYPDLKVYKLEQNYRSTQNIVEVANSIIANNKNQLEKNVFSDNESGDRIKVQRAFTDNEEGKIVAEAIVQERSSKGYNYNDFAILYRTNAQSRAMEEALRKLNVPYKIYGGLSFYQRKEIKDLIAYFRLTFNPADEEAIKRVINYPKRGLGDTTVEKILVAADQHDITMWQVICDPQQYIAGRIANQLNDFAVMIQSFAAEAKKLDAYETALYIAQHSGILKELHSDTTDEGRGRHENIQELLNGIKEFGEREDIEDRSLAVFMQDIALLTNDDKTEDKNKDTVSLMTIHSSKGLEFKNVFVVGLEENLFPSQMSLNSRTDLEEERRLFYVAVTRAEKKLTLTYATSRYRWGTLTNCEPSRFIDEINARYLEIEVAKPAKSTLNEDSFSSERRSWTQQRDTFSKPKPASSSTTSSTSTAPRPKTTSMLPKAHVPTPGFAPDAANLFQNGMEVEHEKFGFGKIVSLEGILPDVKATVFFQGLGNKQLLLKFAKLRIVK</sequence>
<dbReference type="KEGG" id="psty:BFS30_02295"/>
<dbReference type="GO" id="GO:0000725">
    <property type="term" value="P:recombinational repair"/>
    <property type="evidence" value="ECO:0007669"/>
    <property type="project" value="TreeGrafter"/>
</dbReference>
<keyword evidence="3 12" id="KW-0378">Hydrolase</keyword>
<evidence type="ECO:0000256" key="6">
    <source>
        <dbReference type="ARBA" id="ARBA00023125"/>
    </source>
</evidence>
<dbReference type="Gene3D" id="1.10.486.10">
    <property type="entry name" value="PCRA, domain 4"/>
    <property type="match status" value="1"/>
</dbReference>
<dbReference type="GO" id="GO:0043138">
    <property type="term" value="F:3'-5' DNA helicase activity"/>
    <property type="evidence" value="ECO:0007669"/>
    <property type="project" value="UniProtKB-EC"/>
</dbReference>
<reference evidence="16 17" key="1">
    <citation type="submission" date="2016-08" db="EMBL/GenBank/DDBJ databases">
        <authorList>
            <person name="Seilhamer J.J."/>
        </authorList>
    </citation>
    <scope>NUCLEOTIDE SEQUENCE [LARGE SCALE GENOMIC DNA]</scope>
    <source>
        <strain evidence="16 17">DX4</strain>
    </source>
</reference>